<feature type="transmembrane region" description="Helical" evidence="1">
    <location>
        <begin position="156"/>
        <end position="180"/>
    </location>
</feature>
<comment type="caution">
    <text evidence="2">The sequence shown here is derived from an EMBL/GenBank/DDBJ whole genome shotgun (WGS) entry which is preliminary data.</text>
</comment>
<evidence type="ECO:0000313" key="3">
    <source>
        <dbReference type="Proteomes" id="UP000295310"/>
    </source>
</evidence>
<feature type="transmembrane region" description="Helical" evidence="1">
    <location>
        <begin position="227"/>
        <end position="247"/>
    </location>
</feature>
<dbReference type="OrthoDB" id="2418152at2"/>
<dbReference type="Proteomes" id="UP000295310">
    <property type="component" value="Unassembled WGS sequence"/>
</dbReference>
<keyword evidence="1" id="KW-0472">Membrane</keyword>
<evidence type="ECO:0000313" key="2">
    <source>
        <dbReference type="EMBL" id="TDL98122.1"/>
    </source>
</evidence>
<accession>A0A4R6BEB8</accession>
<feature type="transmembrane region" description="Helical" evidence="1">
    <location>
        <begin position="201"/>
        <end position="221"/>
    </location>
</feature>
<dbReference type="Pfam" id="PF06691">
    <property type="entry name" value="DUF1189"/>
    <property type="match status" value="1"/>
</dbReference>
<reference evidence="2 3" key="1">
    <citation type="submission" date="2019-01" db="EMBL/GenBank/DDBJ databases">
        <title>Draft genome sequences of the type strains of six Macrococcus species.</title>
        <authorList>
            <person name="Mazhar S."/>
            <person name="Altermann E."/>
            <person name="Hill C."/>
            <person name="Mcauliffe O."/>
        </authorList>
    </citation>
    <scope>NUCLEOTIDE SEQUENCE [LARGE SCALE GENOMIC DNA]</scope>
    <source>
        <strain evidence="2 3">CCM4811</strain>
    </source>
</reference>
<organism evidence="2 3">
    <name type="scientific">Macrococcus brunensis</name>
    <dbReference type="NCBI Taxonomy" id="198483"/>
    <lineage>
        <taxon>Bacteria</taxon>
        <taxon>Bacillati</taxon>
        <taxon>Bacillota</taxon>
        <taxon>Bacilli</taxon>
        <taxon>Bacillales</taxon>
        <taxon>Staphylococcaceae</taxon>
        <taxon>Macrococcus</taxon>
    </lineage>
</organism>
<feature type="transmembrane region" description="Helical" evidence="1">
    <location>
        <begin position="35"/>
        <end position="54"/>
    </location>
</feature>
<keyword evidence="1" id="KW-0812">Transmembrane</keyword>
<name>A0A4R6BEB8_9STAP</name>
<sequence length="257" mass="29268">MYGKFQMEEILLKYQLALTRLFKPKKYALYRTTPLRYIFLHLFILSALLAAPAASQFFQSMTSLSQLIADKSEAIPDFTIKNAKLSLPQHQDTVIHLNNGTVTFTEQSSGLSSDQFTFSKEHIMIKGIDPISYHNFSTITDRESMLETLTTFSSSIYFYFGLITVALILIQLFIILIKLASISLVAHLAALVLRKKSRYMNWLKITTFLLTPAVLIQYTGILVPNTLTYPLSWCIIILLTCLAIYHLPVIKKARQTN</sequence>
<keyword evidence="1" id="KW-1133">Transmembrane helix</keyword>
<keyword evidence="3" id="KW-1185">Reference proteome</keyword>
<gene>
    <name evidence="2" type="ORF">ERX27_04280</name>
</gene>
<dbReference type="InterPro" id="IPR009574">
    <property type="entry name" value="DUF1189"/>
</dbReference>
<dbReference type="AlphaFoldDB" id="A0A4R6BEB8"/>
<proteinExistence type="predicted"/>
<protein>
    <submittedName>
        <fullName evidence="2">DUF1189 domain-containing protein</fullName>
    </submittedName>
</protein>
<dbReference type="EMBL" id="SCWA01000006">
    <property type="protein sequence ID" value="TDL98122.1"/>
    <property type="molecule type" value="Genomic_DNA"/>
</dbReference>
<evidence type="ECO:0000256" key="1">
    <source>
        <dbReference type="SAM" id="Phobius"/>
    </source>
</evidence>